<feature type="compositionally biased region" description="Polar residues" evidence="1">
    <location>
        <begin position="229"/>
        <end position="247"/>
    </location>
</feature>
<evidence type="ECO:0000313" key="4">
    <source>
        <dbReference type="EMBL" id="KAE9136962.1"/>
    </source>
</evidence>
<evidence type="ECO:0000313" key="2">
    <source>
        <dbReference type="EMBL" id="KAE8948487.1"/>
    </source>
</evidence>
<evidence type="ECO:0000313" key="15">
    <source>
        <dbReference type="Proteomes" id="UP000440367"/>
    </source>
</evidence>
<evidence type="ECO:0000313" key="10">
    <source>
        <dbReference type="EMBL" id="KAE9328032.1"/>
    </source>
</evidence>
<evidence type="ECO:0000313" key="3">
    <source>
        <dbReference type="EMBL" id="KAE9029369.1"/>
    </source>
</evidence>
<dbReference type="Proteomes" id="UP000460718">
    <property type="component" value="Unassembled WGS sequence"/>
</dbReference>
<dbReference type="Proteomes" id="UP000437068">
    <property type="component" value="Unassembled WGS sequence"/>
</dbReference>
<dbReference type="InterPro" id="IPR031974">
    <property type="entry name" value="PDCD7"/>
</dbReference>
<name>A0A6A3FVL0_9STRA</name>
<accession>A0A6A3FVL0</accession>
<dbReference type="EMBL" id="QXGD01000045">
    <property type="protein sequence ID" value="KAE9256522.1"/>
    <property type="molecule type" value="Genomic_DNA"/>
</dbReference>
<evidence type="ECO:0000256" key="1">
    <source>
        <dbReference type="SAM" id="MobiDB-lite"/>
    </source>
</evidence>
<gene>
    <name evidence="10" type="ORF">PF001_g1612</name>
    <name evidence="9" type="ORF">PF002_g1832</name>
    <name evidence="8" type="ORF">PF004_g1007</name>
    <name evidence="7" type="ORF">PF005_g1816</name>
    <name evidence="6" type="ORF">PF006_g1277</name>
    <name evidence="5" type="ORF">PF007_g1979</name>
    <name evidence="11" type="ORF">PF008_g12003</name>
    <name evidence="2" type="ORF">PF009_g1944</name>
    <name evidence="4" type="ORF">PF010_g1496</name>
    <name evidence="3" type="ORF">PF011_g1110</name>
</gene>
<dbReference type="EMBL" id="QXFZ01000050">
    <property type="protein sequence ID" value="KAE9137000.1"/>
    <property type="molecule type" value="Genomic_DNA"/>
</dbReference>
<dbReference type="OrthoDB" id="78355at2759"/>
<feature type="region of interest" description="Disordered" evidence="1">
    <location>
        <begin position="1"/>
        <end position="25"/>
    </location>
</feature>
<evidence type="ECO:0000313" key="7">
    <source>
        <dbReference type="EMBL" id="KAE9234634.1"/>
    </source>
</evidence>
<evidence type="ECO:0000313" key="17">
    <source>
        <dbReference type="Proteomes" id="UP000441208"/>
    </source>
</evidence>
<evidence type="ECO:0000313" key="14">
    <source>
        <dbReference type="Proteomes" id="UP000437068"/>
    </source>
</evidence>
<feature type="compositionally biased region" description="Pro residues" evidence="1">
    <location>
        <begin position="1"/>
        <end position="14"/>
    </location>
</feature>
<evidence type="ECO:0000313" key="18">
    <source>
        <dbReference type="Proteomes" id="UP000460718"/>
    </source>
</evidence>
<dbReference type="EMBL" id="QXFW01000029">
    <property type="protein sequence ID" value="KAE9029369.1"/>
    <property type="molecule type" value="Genomic_DNA"/>
</dbReference>
<protein>
    <submittedName>
        <fullName evidence="2">Uncharacterized protein</fullName>
    </submittedName>
</protein>
<dbReference type="Proteomes" id="UP000429523">
    <property type="component" value="Unassembled WGS sequence"/>
</dbReference>
<feature type="region of interest" description="Disordered" evidence="1">
    <location>
        <begin position="210"/>
        <end position="292"/>
    </location>
</feature>
<evidence type="ECO:0000313" key="21">
    <source>
        <dbReference type="Proteomes" id="UP000488956"/>
    </source>
</evidence>
<dbReference type="EMBL" id="QXGE01000040">
    <property type="protein sequence ID" value="KAE9328032.1"/>
    <property type="molecule type" value="Genomic_DNA"/>
</dbReference>
<dbReference type="Proteomes" id="UP000476176">
    <property type="component" value="Unassembled WGS sequence"/>
</dbReference>
<dbReference type="Proteomes" id="UP000433483">
    <property type="component" value="Unassembled WGS sequence"/>
</dbReference>
<evidence type="ECO:0000313" key="11">
    <source>
        <dbReference type="EMBL" id="KAE9338571.1"/>
    </source>
</evidence>
<dbReference type="Proteomes" id="UP000440732">
    <property type="component" value="Unassembled WGS sequence"/>
</dbReference>
<dbReference type="Proteomes" id="UP000488956">
    <property type="component" value="Unassembled WGS sequence"/>
</dbReference>
<sequence>MQQRPPPRWPPPVPQTRWMQPPARPAFVPPFPPPVRGIPRFYPPPPRPPRGFFPRFVPPRPLPPPRPPVVDAEQTWVDTFKRTHCNSTGTSKIIADSCDEPPLRLLRRRVARAQKLAGQLTAAATELAAVEKRLESLSGDSEDNRRASEDAALSVEVSRLRVQRERKLAVCESLKTELEAMDAASGLFPEQQLAEIRGFAARVNRKKAYRKRVKQQRRAEASIRRAVGSSESTNAARSNDCRPTSDTALRCSEAKQEPAIPSLQHKKADSGEQQPETYLSAAPSTPKPSLDPETLTIDKLIAVRRAWDSYIVYPQTPGASTIPPHFVPPPPAPSPQWAIYATPCASAGAAS</sequence>
<dbReference type="EMBL" id="QXGA01000031">
    <property type="protein sequence ID" value="KAE9154704.1"/>
    <property type="molecule type" value="Genomic_DNA"/>
</dbReference>
<dbReference type="Proteomes" id="UP000441208">
    <property type="component" value="Unassembled WGS sequence"/>
</dbReference>
<evidence type="ECO:0000313" key="13">
    <source>
        <dbReference type="Proteomes" id="UP000433483"/>
    </source>
</evidence>
<dbReference type="Pfam" id="PF16021">
    <property type="entry name" value="PDCD7"/>
    <property type="match status" value="1"/>
</dbReference>
<dbReference type="EMBL" id="QXFY01000661">
    <property type="protein sequence ID" value="KAE9338571.1"/>
    <property type="molecule type" value="Genomic_DNA"/>
</dbReference>
<evidence type="ECO:0000313" key="20">
    <source>
        <dbReference type="Proteomes" id="UP000486351"/>
    </source>
</evidence>
<evidence type="ECO:0000313" key="19">
    <source>
        <dbReference type="Proteomes" id="UP000476176"/>
    </source>
</evidence>
<dbReference type="EMBL" id="QXFX01000037">
    <property type="protein sequence ID" value="KAE9136962.1"/>
    <property type="molecule type" value="Genomic_DNA"/>
</dbReference>
<evidence type="ECO:0000313" key="16">
    <source>
        <dbReference type="Proteomes" id="UP000440732"/>
    </source>
</evidence>
<evidence type="ECO:0000313" key="8">
    <source>
        <dbReference type="EMBL" id="KAE9254494.1"/>
    </source>
</evidence>
<evidence type="ECO:0000313" key="5">
    <source>
        <dbReference type="EMBL" id="KAE9137000.1"/>
    </source>
</evidence>
<dbReference type="EMBL" id="QXGC01000023">
    <property type="protein sequence ID" value="KAE9254494.1"/>
    <property type="molecule type" value="Genomic_DNA"/>
</dbReference>
<dbReference type="EMBL" id="QXGB01000045">
    <property type="protein sequence ID" value="KAE9234634.1"/>
    <property type="molecule type" value="Genomic_DNA"/>
</dbReference>
<keyword evidence="13" id="KW-1185">Reference proteome</keyword>
<reference evidence="12 13" key="1">
    <citation type="submission" date="2018-08" db="EMBL/GenBank/DDBJ databases">
        <title>Genomic investigation of the strawberry pathogen Phytophthora fragariae indicates pathogenicity is determined by transcriptional variation in three key races.</title>
        <authorList>
            <person name="Adams T.M."/>
            <person name="Armitage A.D."/>
            <person name="Sobczyk M.K."/>
            <person name="Bates H.J."/>
            <person name="Dunwell J.M."/>
            <person name="Nellist C.F."/>
            <person name="Harrison R.J."/>
        </authorList>
    </citation>
    <scope>NUCLEOTIDE SEQUENCE [LARGE SCALE GENOMIC DNA]</scope>
    <source>
        <strain evidence="10 14">A4</strain>
        <strain evidence="9 15">BC-1</strain>
        <strain evidence="8 19">BC-23</strain>
        <strain evidence="7 13">NOV-27</strain>
        <strain evidence="6 16">NOV-5</strain>
        <strain evidence="5 17">NOV-71</strain>
        <strain evidence="11 20">NOV-77</strain>
        <strain evidence="2 12">NOV-9</strain>
        <strain evidence="4 21">ONT-3</strain>
        <strain evidence="3 18">SCRP245</strain>
    </source>
</reference>
<proteinExistence type="predicted"/>
<dbReference type="AlphaFoldDB" id="A0A6A3FVL0"/>
<evidence type="ECO:0000313" key="12">
    <source>
        <dbReference type="Proteomes" id="UP000429523"/>
    </source>
</evidence>
<organism evidence="2 12">
    <name type="scientific">Phytophthora fragariae</name>
    <dbReference type="NCBI Taxonomy" id="53985"/>
    <lineage>
        <taxon>Eukaryota</taxon>
        <taxon>Sar</taxon>
        <taxon>Stramenopiles</taxon>
        <taxon>Oomycota</taxon>
        <taxon>Peronosporomycetes</taxon>
        <taxon>Peronosporales</taxon>
        <taxon>Peronosporaceae</taxon>
        <taxon>Phytophthora</taxon>
    </lineage>
</organism>
<comment type="caution">
    <text evidence="2">The sequence shown here is derived from an EMBL/GenBank/DDBJ whole genome shotgun (WGS) entry which is preliminary data.</text>
</comment>
<evidence type="ECO:0000313" key="6">
    <source>
        <dbReference type="EMBL" id="KAE9154704.1"/>
    </source>
</evidence>
<evidence type="ECO:0000313" key="9">
    <source>
        <dbReference type="EMBL" id="KAE9256522.1"/>
    </source>
</evidence>
<dbReference type="EMBL" id="QXGF01000048">
    <property type="protein sequence ID" value="KAE8948487.1"/>
    <property type="molecule type" value="Genomic_DNA"/>
</dbReference>
<dbReference type="Proteomes" id="UP000486351">
    <property type="component" value="Unassembled WGS sequence"/>
</dbReference>
<dbReference type="Proteomes" id="UP000440367">
    <property type="component" value="Unassembled WGS sequence"/>
</dbReference>